<dbReference type="SMR" id="A2FFA8"/>
<name>A2FFA8_TRIV3</name>
<evidence type="ECO:0000313" key="1">
    <source>
        <dbReference type="EMBL" id="EAX96400.1"/>
    </source>
</evidence>
<dbReference type="VEuPathDB" id="TrichDB:TVAGG3_0462950"/>
<reference evidence="1" key="2">
    <citation type="journal article" date="2007" name="Science">
        <title>Draft genome sequence of the sexually transmitted pathogen Trichomonas vaginalis.</title>
        <authorList>
            <person name="Carlton J.M."/>
            <person name="Hirt R.P."/>
            <person name="Silva J.C."/>
            <person name="Delcher A.L."/>
            <person name="Schatz M."/>
            <person name="Zhao Q."/>
            <person name="Wortman J.R."/>
            <person name="Bidwell S.L."/>
            <person name="Alsmark U.C.M."/>
            <person name="Besteiro S."/>
            <person name="Sicheritz-Ponten T."/>
            <person name="Noel C.J."/>
            <person name="Dacks J.B."/>
            <person name="Foster P.G."/>
            <person name="Simillion C."/>
            <person name="Van de Peer Y."/>
            <person name="Miranda-Saavedra D."/>
            <person name="Barton G.J."/>
            <person name="Westrop G.D."/>
            <person name="Mueller S."/>
            <person name="Dessi D."/>
            <person name="Fiori P.L."/>
            <person name="Ren Q."/>
            <person name="Paulsen I."/>
            <person name="Zhang H."/>
            <person name="Bastida-Corcuera F.D."/>
            <person name="Simoes-Barbosa A."/>
            <person name="Brown M.T."/>
            <person name="Hayes R.D."/>
            <person name="Mukherjee M."/>
            <person name="Okumura C.Y."/>
            <person name="Schneider R."/>
            <person name="Smith A.J."/>
            <person name="Vanacova S."/>
            <person name="Villalvazo M."/>
            <person name="Haas B.J."/>
            <person name="Pertea M."/>
            <person name="Feldblyum T.V."/>
            <person name="Utterback T.R."/>
            <person name="Shu C.L."/>
            <person name="Osoegawa K."/>
            <person name="de Jong P.J."/>
            <person name="Hrdy I."/>
            <person name="Horvathova L."/>
            <person name="Zubacova Z."/>
            <person name="Dolezal P."/>
            <person name="Malik S.B."/>
            <person name="Logsdon J.M. Jr."/>
            <person name="Henze K."/>
            <person name="Gupta A."/>
            <person name="Wang C.C."/>
            <person name="Dunne R.L."/>
            <person name="Upcroft J.A."/>
            <person name="Upcroft P."/>
            <person name="White O."/>
            <person name="Salzberg S.L."/>
            <person name="Tang P."/>
            <person name="Chiu C.-H."/>
            <person name="Lee Y.-S."/>
            <person name="Embley T.M."/>
            <person name="Coombs G.H."/>
            <person name="Mottram J.C."/>
            <person name="Tachezy J."/>
            <person name="Fraser-Liggett C.M."/>
            <person name="Johnson P.J."/>
        </authorList>
    </citation>
    <scope>NUCLEOTIDE SEQUENCE [LARGE SCALE GENOMIC DNA]</scope>
    <source>
        <strain evidence="1">G3</strain>
    </source>
</reference>
<dbReference type="VEuPathDB" id="TrichDB:TVAG_493420"/>
<dbReference type="EMBL" id="DS113760">
    <property type="protein sequence ID" value="EAX96400.1"/>
    <property type="molecule type" value="Genomic_DNA"/>
</dbReference>
<keyword evidence="2" id="KW-1185">Reference proteome</keyword>
<accession>A2FFA8</accession>
<dbReference type="InParanoid" id="A2FFA8"/>
<organism evidence="1 2">
    <name type="scientific">Trichomonas vaginalis (strain ATCC PRA-98 / G3)</name>
    <dbReference type="NCBI Taxonomy" id="412133"/>
    <lineage>
        <taxon>Eukaryota</taxon>
        <taxon>Metamonada</taxon>
        <taxon>Parabasalia</taxon>
        <taxon>Trichomonadida</taxon>
        <taxon>Trichomonadidae</taxon>
        <taxon>Trichomonas</taxon>
    </lineage>
</organism>
<sequence length="86" mass="10268">MRRSACIDEDFAMFVNELQLLEQKYNEGTAESKQQIRNHFQDLILNCKKHMGDDLPYATSFGVNRRFVSFYQPRLKLLKKTILRLR</sequence>
<dbReference type="KEGG" id="tva:4754172"/>
<protein>
    <submittedName>
        <fullName evidence="1">Uncharacterized protein</fullName>
    </submittedName>
</protein>
<gene>
    <name evidence="1" type="ORF">TVAG_493420</name>
</gene>
<reference evidence="1" key="1">
    <citation type="submission" date="2006-10" db="EMBL/GenBank/DDBJ databases">
        <authorList>
            <person name="Amadeo P."/>
            <person name="Zhao Q."/>
            <person name="Wortman J."/>
            <person name="Fraser-Liggett C."/>
            <person name="Carlton J."/>
        </authorList>
    </citation>
    <scope>NUCLEOTIDE SEQUENCE</scope>
    <source>
        <strain evidence="1">G3</strain>
    </source>
</reference>
<dbReference type="Proteomes" id="UP000001542">
    <property type="component" value="Unassembled WGS sequence"/>
</dbReference>
<evidence type="ECO:0000313" key="2">
    <source>
        <dbReference type="Proteomes" id="UP000001542"/>
    </source>
</evidence>
<dbReference type="AlphaFoldDB" id="A2FFA8"/>
<dbReference type="RefSeq" id="XP_001309330.1">
    <property type="nucleotide sequence ID" value="XM_001309329.1"/>
</dbReference>
<proteinExistence type="predicted"/>